<keyword evidence="2" id="KW-1185">Reference proteome</keyword>
<feature type="non-terminal residue" evidence="1">
    <location>
        <position position="1"/>
    </location>
</feature>
<name>A0A8X6IUK8_NEPPI</name>
<dbReference type="Proteomes" id="UP000887013">
    <property type="component" value="Unassembled WGS sequence"/>
</dbReference>
<dbReference type="AlphaFoldDB" id="A0A8X6IUK8"/>
<proteinExistence type="predicted"/>
<evidence type="ECO:0000313" key="2">
    <source>
        <dbReference type="Proteomes" id="UP000887013"/>
    </source>
</evidence>
<gene>
    <name evidence="1" type="ORF">NPIL_307961</name>
</gene>
<protein>
    <submittedName>
        <fullName evidence="1">Uncharacterized protein</fullName>
    </submittedName>
</protein>
<comment type="caution">
    <text evidence="1">The sequence shown here is derived from an EMBL/GenBank/DDBJ whole genome shotgun (WGS) entry which is preliminary data.</text>
</comment>
<organism evidence="1 2">
    <name type="scientific">Nephila pilipes</name>
    <name type="common">Giant wood spider</name>
    <name type="synonym">Nephila maculata</name>
    <dbReference type="NCBI Taxonomy" id="299642"/>
    <lineage>
        <taxon>Eukaryota</taxon>
        <taxon>Metazoa</taxon>
        <taxon>Ecdysozoa</taxon>
        <taxon>Arthropoda</taxon>
        <taxon>Chelicerata</taxon>
        <taxon>Arachnida</taxon>
        <taxon>Araneae</taxon>
        <taxon>Araneomorphae</taxon>
        <taxon>Entelegynae</taxon>
        <taxon>Araneoidea</taxon>
        <taxon>Nephilidae</taxon>
        <taxon>Nephila</taxon>
    </lineage>
</organism>
<sequence length="70" mass="7790">KRNKEKEIDCCPMHTPAPGQVAPGMGLDGLEWVSAWVLLFSQNDCAFLCTSTMLAHRRFGPGTMGTRFYI</sequence>
<reference evidence="1" key="1">
    <citation type="submission" date="2020-08" db="EMBL/GenBank/DDBJ databases">
        <title>Multicomponent nature underlies the extraordinary mechanical properties of spider dragline silk.</title>
        <authorList>
            <person name="Kono N."/>
            <person name="Nakamura H."/>
            <person name="Mori M."/>
            <person name="Yoshida Y."/>
            <person name="Ohtoshi R."/>
            <person name="Malay A.D."/>
            <person name="Moran D.A.P."/>
            <person name="Tomita M."/>
            <person name="Numata K."/>
            <person name="Arakawa K."/>
        </authorList>
    </citation>
    <scope>NUCLEOTIDE SEQUENCE</scope>
</reference>
<evidence type="ECO:0000313" key="1">
    <source>
        <dbReference type="EMBL" id="GFS60291.1"/>
    </source>
</evidence>
<accession>A0A8X6IUK8</accession>
<dbReference type="EMBL" id="BMAW01047357">
    <property type="protein sequence ID" value="GFS60291.1"/>
    <property type="molecule type" value="Genomic_DNA"/>
</dbReference>